<dbReference type="Pfam" id="PF03118">
    <property type="entry name" value="RNA_pol_A_CTD"/>
    <property type="match status" value="1"/>
</dbReference>
<organism evidence="2 3">
    <name type="scientific">Candidatus Fimiplasma intestinipullorum</name>
    <dbReference type="NCBI Taxonomy" id="2840825"/>
    <lineage>
        <taxon>Bacteria</taxon>
        <taxon>Bacillati</taxon>
        <taxon>Bacillota</taxon>
        <taxon>Clostridia</taxon>
        <taxon>Eubacteriales</taxon>
        <taxon>Candidatus Fimiplasma</taxon>
    </lineage>
</organism>
<dbReference type="SUPFAM" id="SSF47789">
    <property type="entry name" value="C-terminal domain of RNA polymerase alpha subunit"/>
    <property type="match status" value="1"/>
</dbReference>
<comment type="caution">
    <text evidence="2">The sequence shown here is derived from an EMBL/GenBank/DDBJ whole genome shotgun (WGS) entry which is preliminary data.</text>
</comment>
<feature type="domain" description="RNA polymerase alpha subunit C-terminal" evidence="1">
    <location>
        <begin position="167"/>
        <end position="218"/>
    </location>
</feature>
<dbReference type="GO" id="GO:0003677">
    <property type="term" value="F:DNA binding"/>
    <property type="evidence" value="ECO:0007669"/>
    <property type="project" value="InterPro"/>
</dbReference>
<evidence type="ECO:0000259" key="1">
    <source>
        <dbReference type="Pfam" id="PF03118"/>
    </source>
</evidence>
<accession>A0A9D1HP93</accession>
<dbReference type="GO" id="GO:0006351">
    <property type="term" value="P:DNA-templated transcription"/>
    <property type="evidence" value="ECO:0007669"/>
    <property type="project" value="InterPro"/>
</dbReference>
<sequence length="474" mass="55012">MKKYYYQCRKDGSWEVAQLDGLDSLASCWLGRYCHIRPEKQTCFQALWDANLKAQSEAVSHQLSQWIAYLEKGEPVRLDIETLADLYRGFLALHTPVIDDWQVELDEMWLPERYPILTDLRTPLLNELKDWVLTQQIPSRSLLAAYLKTSGTQLELVSIRPAADVSELPLSCLDLTVRSTNCLRRAGCTALSQVLALTDDEMDAIRYLGKKGAAEVIETRDKWQKVIEEQGLDLYTMVMTQEHIQTEITKVVPHGQIMAVAVHLYKELFYYTESLVTGHHAYFPEKQLLSLCALGYFDYPSLRKDAHQLDRLFGEDAISSKLQEIDVLESDYMLISPTAYQTLQDHPEWLKAEAQAYLEEETQTFAARLKDLSVNRFAEEEFDRIPLSQLTDHAWEPYTLARIFHETQKQYHYFCLPYMYFEKIVDRMSNSSQTTNDELDQLFADPLLASPRTLYRYVHTHLDADYLNLDLEDD</sequence>
<proteinExistence type="predicted"/>
<evidence type="ECO:0000313" key="3">
    <source>
        <dbReference type="Proteomes" id="UP000824175"/>
    </source>
</evidence>
<dbReference type="InterPro" id="IPR011260">
    <property type="entry name" value="RNAP_asu_C"/>
</dbReference>
<dbReference type="GO" id="GO:0003899">
    <property type="term" value="F:DNA-directed RNA polymerase activity"/>
    <property type="evidence" value="ECO:0007669"/>
    <property type="project" value="InterPro"/>
</dbReference>
<reference evidence="2" key="2">
    <citation type="journal article" date="2021" name="PeerJ">
        <title>Extensive microbial diversity within the chicken gut microbiome revealed by metagenomics and culture.</title>
        <authorList>
            <person name="Gilroy R."/>
            <person name="Ravi A."/>
            <person name="Getino M."/>
            <person name="Pursley I."/>
            <person name="Horton D.L."/>
            <person name="Alikhan N.F."/>
            <person name="Baker D."/>
            <person name="Gharbi K."/>
            <person name="Hall N."/>
            <person name="Watson M."/>
            <person name="Adriaenssens E.M."/>
            <person name="Foster-Nyarko E."/>
            <person name="Jarju S."/>
            <person name="Secka A."/>
            <person name="Antonio M."/>
            <person name="Oren A."/>
            <person name="Chaudhuri R.R."/>
            <person name="La Ragione R."/>
            <person name="Hildebrand F."/>
            <person name="Pallen M.J."/>
        </authorList>
    </citation>
    <scope>NUCLEOTIDE SEQUENCE</scope>
    <source>
        <strain evidence="2">CHK195-11698</strain>
    </source>
</reference>
<reference evidence="2" key="1">
    <citation type="submission" date="2020-10" db="EMBL/GenBank/DDBJ databases">
        <authorList>
            <person name="Gilroy R."/>
        </authorList>
    </citation>
    <scope>NUCLEOTIDE SEQUENCE</scope>
    <source>
        <strain evidence="2">CHK195-11698</strain>
    </source>
</reference>
<dbReference type="Gene3D" id="1.10.150.20">
    <property type="entry name" value="5' to 3' exonuclease, C-terminal subdomain"/>
    <property type="match status" value="1"/>
</dbReference>
<evidence type="ECO:0000313" key="2">
    <source>
        <dbReference type="EMBL" id="HIU14028.1"/>
    </source>
</evidence>
<name>A0A9D1HP93_9FIRM</name>
<dbReference type="EMBL" id="DVMJ01000066">
    <property type="protein sequence ID" value="HIU14028.1"/>
    <property type="molecule type" value="Genomic_DNA"/>
</dbReference>
<gene>
    <name evidence="2" type="ORF">IAD15_08170</name>
</gene>
<dbReference type="Proteomes" id="UP000824175">
    <property type="component" value="Unassembled WGS sequence"/>
</dbReference>
<dbReference type="AlphaFoldDB" id="A0A9D1HP93"/>
<protein>
    <recommendedName>
        <fullName evidence="1">RNA polymerase alpha subunit C-terminal domain-containing protein</fullName>
    </recommendedName>
</protein>